<keyword evidence="2" id="KW-0472">Membrane</keyword>
<accession>A0A4P7N644</accession>
<feature type="domain" description="LCCL" evidence="3">
    <location>
        <begin position="182"/>
        <end position="289"/>
    </location>
</feature>
<dbReference type="SMART" id="SM00603">
    <property type="entry name" value="LCCL"/>
    <property type="match status" value="1"/>
</dbReference>
<feature type="transmembrane region" description="Helical" evidence="2">
    <location>
        <begin position="439"/>
        <end position="461"/>
    </location>
</feature>
<sequence>MTSSRPLTPPKTASEIVHEASRRHPPASGSTSTTSIGASSRHPDIASGTDDDMLPENRDSTLPAPVPGTRRRLNWWNWNWVPAPVRRTGNAVATWVRGPPNPTRYTIKPVLPKVQHAPIWLVNKVAPRRWHKAVLALIYVALWVTAFALVVQHAGQTTAIEDFGVPTSLGCGSAYWVYGNGCGLDGNYCRPFANQTLAFKCPANCASYRVQNPRAVGDQEIIYQSMVIGGPGSGQNPNLGPIYRADSYICAAAMHSGIVSNTNGGCGVLNLIGEQRNFVSSNRNGIDSIEFKSSFPRSYTFLSGIACDSEDLRWPLLGMSVAFTALFSLFTTSVPLFFFAIFTGIFWHVGMVSDPPPNSGAADLASQIIGRYLPAIFVAWVMYDRMGVRRTLVGLTAQVEKTILWLGACWLGALENYSFSEWIPINRLTGRDLDQQPGAKAALAFIVILLVVIAASQVWFFRQEGRLGRMLRIYGLLVGAILICLCITPLELRIHHYILALLLLPGTSMQTRPSLVYQGLLVGLFINGTARWGFDAVLQTAAALLGDGQFFSDLPTILAPTISLASASSTNLSSITFSWSVADAADLGYDGISVLVNDVERYRGFFEDKVSPDPNVGGPNAGRRFEWRRNATTQPDDEYFRFAYVFGTDSMDYTKAGTWTAAGEWVTMAPGPSKMRRRSLTTRSPKRNQGARKAKRTRVFDDEL</sequence>
<feature type="compositionally biased region" description="Low complexity" evidence="1">
    <location>
        <begin position="27"/>
        <end position="40"/>
    </location>
</feature>
<dbReference type="EMBL" id="CP034206">
    <property type="protein sequence ID" value="QBZ58049.1"/>
    <property type="molecule type" value="Genomic_DNA"/>
</dbReference>
<dbReference type="InterPro" id="IPR036609">
    <property type="entry name" value="LCCL_sf"/>
</dbReference>
<dbReference type="Gene3D" id="2.170.130.20">
    <property type="entry name" value="LCCL-like domain"/>
    <property type="match status" value="1"/>
</dbReference>
<feature type="transmembrane region" description="Helical" evidence="2">
    <location>
        <begin position="403"/>
        <end position="419"/>
    </location>
</feature>
<gene>
    <name evidence="4" type="ORF">PoMZ_02988</name>
</gene>
<reference evidence="4 5" key="1">
    <citation type="journal article" date="2019" name="Mol. Biol. Evol.">
        <title>Blast fungal genomes show frequent chromosomal changes, gene gains and losses, and effector gene turnover.</title>
        <authorList>
            <person name="Gomez Luciano L.B."/>
            <person name="Jason Tsai I."/>
            <person name="Chuma I."/>
            <person name="Tosa Y."/>
            <person name="Chen Y.H."/>
            <person name="Li J.Y."/>
            <person name="Li M.Y."/>
            <person name="Jade Lu M.Y."/>
            <person name="Nakayashiki H."/>
            <person name="Li W.H."/>
        </authorList>
    </citation>
    <scope>NUCLEOTIDE SEQUENCE [LARGE SCALE GENOMIC DNA]</scope>
    <source>
        <strain evidence="4">MZ5-1-6</strain>
    </source>
</reference>
<feature type="transmembrane region" description="Helical" evidence="2">
    <location>
        <begin position="133"/>
        <end position="151"/>
    </location>
</feature>
<evidence type="ECO:0000313" key="4">
    <source>
        <dbReference type="EMBL" id="QBZ58049.1"/>
    </source>
</evidence>
<dbReference type="SUPFAM" id="SSF69848">
    <property type="entry name" value="LCCL domain"/>
    <property type="match status" value="1"/>
</dbReference>
<dbReference type="Proteomes" id="UP000294847">
    <property type="component" value="Chromosome 3"/>
</dbReference>
<feature type="region of interest" description="Disordered" evidence="1">
    <location>
        <begin position="1"/>
        <end position="66"/>
    </location>
</feature>
<dbReference type="InterPro" id="IPR004043">
    <property type="entry name" value="LCCL"/>
</dbReference>
<keyword evidence="2" id="KW-1133">Transmembrane helix</keyword>
<dbReference type="PANTHER" id="PTHR31331">
    <property type="entry name" value="LCCL DOMAIN PROTEIN (AFU_ORTHOLOGUE AFUA_5G08630)"/>
    <property type="match status" value="1"/>
</dbReference>
<evidence type="ECO:0000259" key="3">
    <source>
        <dbReference type="PROSITE" id="PS50820"/>
    </source>
</evidence>
<proteinExistence type="predicted"/>
<evidence type="ECO:0000313" key="5">
    <source>
        <dbReference type="Proteomes" id="UP000294847"/>
    </source>
</evidence>
<feature type="transmembrane region" description="Helical" evidence="2">
    <location>
        <begin position="364"/>
        <end position="383"/>
    </location>
</feature>
<evidence type="ECO:0000256" key="1">
    <source>
        <dbReference type="SAM" id="MobiDB-lite"/>
    </source>
</evidence>
<evidence type="ECO:0000256" key="2">
    <source>
        <dbReference type="SAM" id="Phobius"/>
    </source>
</evidence>
<feature type="transmembrane region" description="Helical" evidence="2">
    <location>
        <begin position="473"/>
        <end position="495"/>
    </location>
</feature>
<dbReference type="PROSITE" id="PS50820">
    <property type="entry name" value="LCCL"/>
    <property type="match status" value="1"/>
</dbReference>
<dbReference type="InterPro" id="IPR051957">
    <property type="entry name" value="CRISP-LCCL_domain"/>
</dbReference>
<protein>
    <recommendedName>
        <fullName evidence="3">LCCL domain-containing protein</fullName>
    </recommendedName>
</protein>
<feature type="region of interest" description="Disordered" evidence="1">
    <location>
        <begin position="670"/>
        <end position="704"/>
    </location>
</feature>
<keyword evidence="2" id="KW-0812">Transmembrane</keyword>
<dbReference type="AlphaFoldDB" id="A0A4P7N644"/>
<feature type="transmembrane region" description="Helical" evidence="2">
    <location>
        <begin position="321"/>
        <end position="349"/>
    </location>
</feature>
<dbReference type="PANTHER" id="PTHR31331:SF8">
    <property type="entry name" value="LCCL DOMAIN PROTEIN (AFU_ORTHOLOGUE AFUA_5G02970)"/>
    <property type="match status" value="1"/>
</dbReference>
<feature type="compositionally biased region" description="Basic residues" evidence="1">
    <location>
        <begin position="674"/>
        <end position="697"/>
    </location>
</feature>
<dbReference type="Pfam" id="PF03815">
    <property type="entry name" value="LCCL"/>
    <property type="match status" value="1"/>
</dbReference>
<organism evidence="4 5">
    <name type="scientific">Pyricularia oryzae</name>
    <name type="common">Rice blast fungus</name>
    <name type="synonym">Magnaporthe oryzae</name>
    <dbReference type="NCBI Taxonomy" id="318829"/>
    <lineage>
        <taxon>Eukaryota</taxon>
        <taxon>Fungi</taxon>
        <taxon>Dikarya</taxon>
        <taxon>Ascomycota</taxon>
        <taxon>Pezizomycotina</taxon>
        <taxon>Sordariomycetes</taxon>
        <taxon>Sordariomycetidae</taxon>
        <taxon>Magnaporthales</taxon>
        <taxon>Pyriculariaceae</taxon>
        <taxon>Pyricularia</taxon>
    </lineage>
</organism>
<name>A0A4P7N644_PYROR</name>